<dbReference type="Pfam" id="PF10190">
    <property type="entry name" value="Tmemb_170"/>
    <property type="match status" value="1"/>
</dbReference>
<dbReference type="EMBL" id="NCKU01000159">
    <property type="protein sequence ID" value="RWS16832.1"/>
    <property type="molecule type" value="Genomic_DNA"/>
</dbReference>
<keyword evidence="3 6" id="KW-0812">Transmembrane</keyword>
<dbReference type="PANTHER" id="PTHR22779">
    <property type="entry name" value="SD17342P"/>
    <property type="match status" value="1"/>
</dbReference>
<evidence type="ECO:0000256" key="1">
    <source>
        <dbReference type="ARBA" id="ARBA00004141"/>
    </source>
</evidence>
<dbReference type="PANTHER" id="PTHR22779:SF6">
    <property type="entry name" value="SD17342P"/>
    <property type="match status" value="1"/>
</dbReference>
<evidence type="ECO:0008006" key="9">
    <source>
        <dbReference type="Google" id="ProtNLM"/>
    </source>
</evidence>
<proteinExistence type="inferred from homology"/>
<name>A0A443RNK1_9ACAR</name>
<accession>A0A443RNK1</accession>
<dbReference type="Proteomes" id="UP000285301">
    <property type="component" value="Unassembled WGS sequence"/>
</dbReference>
<dbReference type="InterPro" id="IPR019334">
    <property type="entry name" value="TMEM170A/B/YPR153W-like"/>
</dbReference>
<gene>
    <name evidence="7" type="ORF">B4U79_09437</name>
</gene>
<sequence>MWFHVFMWAFLSSFLVHTVASFVAFRSLRKHKFARYSPLFIFISGILTPLTMGLVTSAAIAGVYRAASFTMTPSYAAVYGIGQTVCNLIFSYTRILATL</sequence>
<feature type="transmembrane region" description="Helical" evidence="6">
    <location>
        <begin position="40"/>
        <end position="64"/>
    </location>
</feature>
<evidence type="ECO:0000256" key="5">
    <source>
        <dbReference type="ARBA" id="ARBA00023136"/>
    </source>
</evidence>
<dbReference type="GO" id="GO:0016020">
    <property type="term" value="C:membrane"/>
    <property type="evidence" value="ECO:0007669"/>
    <property type="project" value="UniProtKB-SubCell"/>
</dbReference>
<evidence type="ECO:0000313" key="8">
    <source>
        <dbReference type="Proteomes" id="UP000285301"/>
    </source>
</evidence>
<evidence type="ECO:0000256" key="4">
    <source>
        <dbReference type="ARBA" id="ARBA00022989"/>
    </source>
</evidence>
<comment type="subcellular location">
    <subcellularLocation>
        <location evidence="1">Membrane</location>
        <topology evidence="1">Multi-pass membrane protein</topology>
    </subcellularLocation>
</comment>
<evidence type="ECO:0000256" key="2">
    <source>
        <dbReference type="ARBA" id="ARBA00006325"/>
    </source>
</evidence>
<dbReference type="AlphaFoldDB" id="A0A443RNK1"/>
<organism evidence="7 8">
    <name type="scientific">Dinothrombium tinctorium</name>
    <dbReference type="NCBI Taxonomy" id="1965070"/>
    <lineage>
        <taxon>Eukaryota</taxon>
        <taxon>Metazoa</taxon>
        <taxon>Ecdysozoa</taxon>
        <taxon>Arthropoda</taxon>
        <taxon>Chelicerata</taxon>
        <taxon>Arachnida</taxon>
        <taxon>Acari</taxon>
        <taxon>Acariformes</taxon>
        <taxon>Trombidiformes</taxon>
        <taxon>Prostigmata</taxon>
        <taxon>Anystina</taxon>
        <taxon>Parasitengona</taxon>
        <taxon>Trombidioidea</taxon>
        <taxon>Trombidiidae</taxon>
        <taxon>Dinothrombium</taxon>
    </lineage>
</organism>
<evidence type="ECO:0000313" key="7">
    <source>
        <dbReference type="EMBL" id="RWS16832.1"/>
    </source>
</evidence>
<feature type="transmembrane region" description="Helical" evidence="6">
    <location>
        <begin position="76"/>
        <end position="97"/>
    </location>
</feature>
<protein>
    <recommendedName>
        <fullName evidence="9">Transmembrane protein 170A-like protein</fullName>
    </recommendedName>
</protein>
<comment type="similarity">
    <text evidence="2">Belongs to the TMEM170 family.</text>
</comment>
<evidence type="ECO:0000256" key="3">
    <source>
        <dbReference type="ARBA" id="ARBA00022692"/>
    </source>
</evidence>
<reference evidence="7 8" key="1">
    <citation type="journal article" date="2018" name="Gigascience">
        <title>Genomes of trombidid mites reveal novel predicted allergens and laterally-transferred genes associated with secondary metabolism.</title>
        <authorList>
            <person name="Dong X."/>
            <person name="Chaisiri K."/>
            <person name="Xia D."/>
            <person name="Armstrong S.D."/>
            <person name="Fang Y."/>
            <person name="Donnelly M.J."/>
            <person name="Kadowaki T."/>
            <person name="McGarry J.W."/>
            <person name="Darby A.C."/>
            <person name="Makepeace B.L."/>
        </authorList>
    </citation>
    <scope>NUCLEOTIDE SEQUENCE [LARGE SCALE GENOMIC DNA]</scope>
    <source>
        <strain evidence="7">UoL-WK</strain>
    </source>
</reference>
<dbReference type="OrthoDB" id="13807at2759"/>
<keyword evidence="5 6" id="KW-0472">Membrane</keyword>
<feature type="transmembrane region" description="Helical" evidence="6">
    <location>
        <begin position="6"/>
        <end position="28"/>
    </location>
</feature>
<comment type="caution">
    <text evidence="7">The sequence shown here is derived from an EMBL/GenBank/DDBJ whole genome shotgun (WGS) entry which is preliminary data.</text>
</comment>
<keyword evidence="4 6" id="KW-1133">Transmembrane helix</keyword>
<evidence type="ECO:0000256" key="6">
    <source>
        <dbReference type="SAM" id="Phobius"/>
    </source>
</evidence>
<keyword evidence="8" id="KW-1185">Reference proteome</keyword>